<feature type="domain" description="DUF6598" evidence="1">
    <location>
        <begin position="14"/>
        <end position="135"/>
    </location>
</feature>
<dbReference type="EMBL" id="KQ090446">
    <property type="protein sequence ID" value="KMS95661.1"/>
    <property type="molecule type" value="Genomic_DNA"/>
</dbReference>
<protein>
    <recommendedName>
        <fullName evidence="1">DUF6598 domain-containing protein</fullName>
    </recommendedName>
</protein>
<dbReference type="KEGG" id="bvg:104884141"/>
<dbReference type="Proteomes" id="UP000035740">
    <property type="component" value="Unassembled WGS sequence"/>
</dbReference>
<dbReference type="AlphaFoldDB" id="A0A0J8B3U1"/>
<evidence type="ECO:0000313" key="2">
    <source>
        <dbReference type="EMBL" id="KMS95661.1"/>
    </source>
</evidence>
<gene>
    <name evidence="2" type="ORF">BVRB_006350</name>
</gene>
<organism evidence="2 3">
    <name type="scientific">Beta vulgaris subsp. vulgaris</name>
    <name type="common">Beet</name>
    <dbReference type="NCBI Taxonomy" id="3555"/>
    <lineage>
        <taxon>Eukaryota</taxon>
        <taxon>Viridiplantae</taxon>
        <taxon>Streptophyta</taxon>
        <taxon>Embryophyta</taxon>
        <taxon>Tracheophyta</taxon>
        <taxon>Spermatophyta</taxon>
        <taxon>Magnoliopsida</taxon>
        <taxon>eudicotyledons</taxon>
        <taxon>Gunneridae</taxon>
        <taxon>Pentapetalae</taxon>
        <taxon>Caryophyllales</taxon>
        <taxon>Chenopodiaceae</taxon>
        <taxon>Betoideae</taxon>
        <taxon>Beta</taxon>
    </lineage>
</organism>
<evidence type="ECO:0000313" key="3">
    <source>
        <dbReference type="Proteomes" id="UP000035740"/>
    </source>
</evidence>
<dbReference type="Pfam" id="PF20241">
    <property type="entry name" value="DUF6598"/>
    <property type="match status" value="1"/>
</dbReference>
<dbReference type="OrthoDB" id="1664006at2759"/>
<keyword evidence="3" id="KW-1185">Reference proteome</keyword>
<accession>A0A0J8B3U1</accession>
<sequence>MASVKQCQAMKVKFSNNVQATISVKLINGDGEDPADVYGNISGRFGIGSQFTLFEKSQSQYIEVRPGEFIPLERDEVVVPGEASELEITAYLMDYDTLSPDDEIANGKAVFLVKSAGTSDKKPITGKYGSIEVNVVWG</sequence>
<evidence type="ECO:0000259" key="1">
    <source>
        <dbReference type="Pfam" id="PF20241"/>
    </source>
</evidence>
<name>A0A0J8B3U1_BETVV</name>
<dbReference type="InterPro" id="IPR046533">
    <property type="entry name" value="DUF6598"/>
</dbReference>
<dbReference type="Gramene" id="KMS95661">
    <property type="protein sequence ID" value="KMS95661"/>
    <property type="gene ID" value="BVRB_006350"/>
</dbReference>
<reference evidence="2 3" key="1">
    <citation type="journal article" date="2014" name="Nature">
        <title>The genome of the recently domesticated crop plant sugar beet (Beta vulgaris).</title>
        <authorList>
            <person name="Dohm J.C."/>
            <person name="Minoche A.E."/>
            <person name="Holtgrawe D."/>
            <person name="Capella-Gutierrez S."/>
            <person name="Zakrzewski F."/>
            <person name="Tafer H."/>
            <person name="Rupp O."/>
            <person name="Sorensen T.R."/>
            <person name="Stracke R."/>
            <person name="Reinhardt R."/>
            <person name="Goesmann A."/>
            <person name="Kraft T."/>
            <person name="Schulz B."/>
            <person name="Stadler P.F."/>
            <person name="Schmidt T."/>
            <person name="Gabaldon T."/>
            <person name="Lehrach H."/>
            <person name="Weisshaar B."/>
            <person name="Himmelbauer H."/>
        </authorList>
    </citation>
    <scope>NUCLEOTIDE SEQUENCE [LARGE SCALE GENOMIC DNA]</scope>
    <source>
        <tissue evidence="2">Taproot</tissue>
    </source>
</reference>
<proteinExistence type="predicted"/>